<evidence type="ECO:0000256" key="1">
    <source>
        <dbReference type="ARBA" id="ARBA00023157"/>
    </source>
</evidence>
<comment type="caution">
    <text evidence="2">Lacks conserved residue(s) required for the propagation of feature annotation.</text>
</comment>
<keyword evidence="1 2" id="KW-1015">Disulfide bond</keyword>
<dbReference type="InterPro" id="IPR000859">
    <property type="entry name" value="CUB_dom"/>
</dbReference>
<keyword evidence="3" id="KW-0812">Transmembrane</keyword>
<keyword evidence="3" id="KW-0472">Membrane</keyword>
<reference evidence="5" key="2">
    <citation type="submission" date="2015-06" db="UniProtKB">
        <authorList>
            <consortium name="EnsemblMetazoa"/>
        </authorList>
    </citation>
    <scope>IDENTIFICATION</scope>
</reference>
<dbReference type="SMART" id="SM00042">
    <property type="entry name" value="CUB"/>
    <property type="match status" value="1"/>
</dbReference>
<dbReference type="Gene3D" id="2.60.120.290">
    <property type="entry name" value="Spermadhesin, CUB domain"/>
    <property type="match status" value="1"/>
</dbReference>
<feature type="domain" description="CUB" evidence="4">
    <location>
        <begin position="22"/>
        <end position="146"/>
    </location>
</feature>
<dbReference type="EMBL" id="CAEY01000777">
    <property type="status" value="NOT_ANNOTATED_CDS"/>
    <property type="molecule type" value="Genomic_DNA"/>
</dbReference>
<dbReference type="Pfam" id="PF00431">
    <property type="entry name" value="CUB"/>
    <property type="match status" value="1"/>
</dbReference>
<evidence type="ECO:0000313" key="5">
    <source>
        <dbReference type="EnsemblMetazoa" id="tetur02g00390.1"/>
    </source>
</evidence>
<reference evidence="6" key="1">
    <citation type="submission" date="2011-08" db="EMBL/GenBank/DDBJ databases">
        <authorList>
            <person name="Rombauts S."/>
        </authorList>
    </citation>
    <scope>NUCLEOTIDE SEQUENCE</scope>
    <source>
        <strain evidence="6">London</strain>
    </source>
</reference>
<dbReference type="Proteomes" id="UP000015104">
    <property type="component" value="Unassembled WGS sequence"/>
</dbReference>
<name>T1JUC2_TETUR</name>
<dbReference type="InterPro" id="IPR035914">
    <property type="entry name" value="Sperma_CUB_dom_sf"/>
</dbReference>
<evidence type="ECO:0000259" key="4">
    <source>
        <dbReference type="PROSITE" id="PS01180"/>
    </source>
</evidence>
<accession>T1JUC2</accession>
<dbReference type="AlphaFoldDB" id="T1JUC2"/>
<protein>
    <recommendedName>
        <fullName evidence="4">CUB domain-containing protein</fullName>
    </recommendedName>
</protein>
<evidence type="ECO:0000256" key="3">
    <source>
        <dbReference type="SAM" id="Phobius"/>
    </source>
</evidence>
<dbReference type="eggNOG" id="ENOG502RZ6I">
    <property type="taxonomic scope" value="Eukaryota"/>
</dbReference>
<proteinExistence type="predicted"/>
<organism evidence="5 6">
    <name type="scientific">Tetranychus urticae</name>
    <name type="common">Two-spotted spider mite</name>
    <dbReference type="NCBI Taxonomy" id="32264"/>
    <lineage>
        <taxon>Eukaryota</taxon>
        <taxon>Metazoa</taxon>
        <taxon>Ecdysozoa</taxon>
        <taxon>Arthropoda</taxon>
        <taxon>Chelicerata</taxon>
        <taxon>Arachnida</taxon>
        <taxon>Acari</taxon>
        <taxon>Acariformes</taxon>
        <taxon>Trombidiformes</taxon>
        <taxon>Prostigmata</taxon>
        <taxon>Eleutherengona</taxon>
        <taxon>Raphignathae</taxon>
        <taxon>Tetranychoidea</taxon>
        <taxon>Tetranychidae</taxon>
        <taxon>Tetranychus</taxon>
    </lineage>
</organism>
<evidence type="ECO:0000256" key="2">
    <source>
        <dbReference type="PROSITE-ProRule" id="PRU00059"/>
    </source>
</evidence>
<sequence>MFIMLISSPLLSSSENSIDPTCTFVYDEIETGFISSPNFPHQFPIPIHCSWIIRAPIGNVITLYWTQFYLKEGLKATEYAFYINSSLNAGSTSLLPSFIEGDPMPLVTSKPVLVLEMDITDDRNIYLRNMDWFLDAFGFNITFTIVSFTVAHKIIPDYCSVYKCTILFLFSWFLWTLLSIWAKM</sequence>
<dbReference type="PROSITE" id="PS01180">
    <property type="entry name" value="CUB"/>
    <property type="match status" value="1"/>
</dbReference>
<dbReference type="CDD" id="cd00041">
    <property type="entry name" value="CUB"/>
    <property type="match status" value="1"/>
</dbReference>
<evidence type="ECO:0000313" key="6">
    <source>
        <dbReference type="Proteomes" id="UP000015104"/>
    </source>
</evidence>
<dbReference type="SUPFAM" id="SSF49854">
    <property type="entry name" value="Spermadhesin, CUB domain"/>
    <property type="match status" value="1"/>
</dbReference>
<feature type="disulfide bond" evidence="2">
    <location>
        <begin position="22"/>
        <end position="49"/>
    </location>
</feature>
<dbReference type="HOGENOM" id="CLU_1470031_0_0_1"/>
<feature type="transmembrane region" description="Helical" evidence="3">
    <location>
        <begin position="132"/>
        <end position="154"/>
    </location>
</feature>
<keyword evidence="6" id="KW-1185">Reference proteome</keyword>
<feature type="transmembrane region" description="Helical" evidence="3">
    <location>
        <begin position="160"/>
        <end position="182"/>
    </location>
</feature>
<keyword evidence="3" id="KW-1133">Transmembrane helix</keyword>
<dbReference type="EnsemblMetazoa" id="tetur02g00390.1">
    <property type="protein sequence ID" value="tetur02g00390.1"/>
    <property type="gene ID" value="tetur02g00390"/>
</dbReference>